<dbReference type="GO" id="GO:0009423">
    <property type="term" value="P:chorismate biosynthetic process"/>
    <property type="evidence" value="ECO:0007669"/>
    <property type="project" value="UniProtKB-UniRule"/>
</dbReference>
<keyword evidence="10 19" id="KW-0963">Cytoplasm</keyword>
<evidence type="ECO:0000256" key="10">
    <source>
        <dbReference type="ARBA" id="ARBA00022490"/>
    </source>
</evidence>
<proteinExistence type="inferred from homology"/>
<evidence type="ECO:0000259" key="21">
    <source>
        <dbReference type="Pfam" id="PF24621"/>
    </source>
</evidence>
<dbReference type="GO" id="GO:0009073">
    <property type="term" value="P:aromatic amino acid family biosynthetic process"/>
    <property type="evidence" value="ECO:0007669"/>
    <property type="project" value="UniProtKB-KW"/>
</dbReference>
<keyword evidence="11 19" id="KW-0028">Amino-acid biosynthesis</keyword>
<evidence type="ECO:0000256" key="7">
    <source>
        <dbReference type="ARBA" id="ARBA00005412"/>
    </source>
</evidence>
<evidence type="ECO:0000256" key="14">
    <source>
        <dbReference type="ARBA" id="ARBA00022833"/>
    </source>
</evidence>
<dbReference type="PANTHER" id="PTHR43622">
    <property type="entry name" value="3-DEHYDROQUINATE SYNTHASE"/>
    <property type="match status" value="1"/>
</dbReference>
<dbReference type="GO" id="GO:0046872">
    <property type="term" value="F:metal ion binding"/>
    <property type="evidence" value="ECO:0007669"/>
    <property type="project" value="UniProtKB-KW"/>
</dbReference>
<evidence type="ECO:0000256" key="5">
    <source>
        <dbReference type="ARBA" id="ARBA00004496"/>
    </source>
</evidence>
<comment type="function">
    <text evidence="4 19">Catalyzes the conversion of 3-deoxy-D-arabino-heptulosonate 7-phosphate (DAHP) to dehydroquinate (DHQ).</text>
</comment>
<evidence type="ECO:0000256" key="1">
    <source>
        <dbReference type="ARBA" id="ARBA00001393"/>
    </source>
</evidence>
<reference evidence="22 23" key="1">
    <citation type="journal article" date="2012" name="J. Bacteriol.">
        <title>Genome Sequence of n-Alkane-Degrading Hydrocarboniphaga effusa Strain AP103T (ATCC BAA-332T).</title>
        <authorList>
            <person name="Chang H.K."/>
            <person name="Zylstra G.J."/>
            <person name="Chae J.C."/>
        </authorList>
    </citation>
    <scope>NUCLEOTIDE SEQUENCE [LARGE SCALE GENOMIC DNA]</scope>
    <source>
        <strain evidence="22 23">AP103</strain>
    </source>
</reference>
<evidence type="ECO:0000256" key="12">
    <source>
        <dbReference type="ARBA" id="ARBA00022723"/>
    </source>
</evidence>
<feature type="binding site" evidence="19">
    <location>
        <position position="266"/>
    </location>
    <ligand>
        <name>Zn(2+)</name>
        <dbReference type="ChEBI" id="CHEBI:29105"/>
    </ligand>
</feature>
<dbReference type="GO" id="GO:0000166">
    <property type="term" value="F:nucleotide binding"/>
    <property type="evidence" value="ECO:0007669"/>
    <property type="project" value="UniProtKB-KW"/>
</dbReference>
<evidence type="ECO:0000256" key="3">
    <source>
        <dbReference type="ARBA" id="ARBA00001947"/>
    </source>
</evidence>
<dbReference type="PANTHER" id="PTHR43622:SF7">
    <property type="entry name" value="3-DEHYDROQUINATE SYNTHASE, CHLOROPLASTIC"/>
    <property type="match status" value="1"/>
</dbReference>
<dbReference type="AlphaFoldDB" id="I7ZII8"/>
<keyword evidence="12 19" id="KW-0479">Metal-binding</keyword>
<comment type="cofactor">
    <cofactor evidence="2 19">
        <name>NAD(+)</name>
        <dbReference type="ChEBI" id="CHEBI:57540"/>
    </cofactor>
</comment>
<dbReference type="SUPFAM" id="SSF56796">
    <property type="entry name" value="Dehydroquinate synthase-like"/>
    <property type="match status" value="1"/>
</dbReference>
<evidence type="ECO:0000256" key="17">
    <source>
        <dbReference type="ARBA" id="ARBA00023239"/>
    </source>
</evidence>
<comment type="subcellular location">
    <subcellularLocation>
        <location evidence="5 19">Cytoplasm</location>
    </subcellularLocation>
</comment>
<comment type="caution">
    <text evidence="19">Lacks conserved residue(s) required for the propagation of feature annotation.</text>
</comment>
<evidence type="ECO:0000256" key="6">
    <source>
        <dbReference type="ARBA" id="ARBA00004661"/>
    </source>
</evidence>
<feature type="domain" description="3-dehydroquinate synthase C-terminal" evidence="21">
    <location>
        <begin position="181"/>
        <end position="327"/>
    </location>
</feature>
<keyword evidence="13 19" id="KW-0547">Nucleotide-binding</keyword>
<dbReference type="HAMAP" id="MF_00110">
    <property type="entry name" value="DHQ_synthase"/>
    <property type="match status" value="1"/>
</dbReference>
<evidence type="ECO:0000313" key="22">
    <source>
        <dbReference type="EMBL" id="EIT71547.1"/>
    </source>
</evidence>
<dbReference type="Pfam" id="PF01761">
    <property type="entry name" value="DHQ_synthase"/>
    <property type="match status" value="1"/>
</dbReference>
<evidence type="ECO:0000256" key="8">
    <source>
        <dbReference type="ARBA" id="ARBA00013031"/>
    </source>
</evidence>
<keyword evidence="17 19" id="KW-0456">Lyase</keyword>
<evidence type="ECO:0000259" key="20">
    <source>
        <dbReference type="Pfam" id="PF01761"/>
    </source>
</evidence>
<organism evidence="22 23">
    <name type="scientific">Hydrocarboniphaga effusa AP103</name>
    <dbReference type="NCBI Taxonomy" id="1172194"/>
    <lineage>
        <taxon>Bacteria</taxon>
        <taxon>Pseudomonadati</taxon>
        <taxon>Pseudomonadota</taxon>
        <taxon>Gammaproteobacteria</taxon>
        <taxon>Nevskiales</taxon>
        <taxon>Nevskiaceae</taxon>
        <taxon>Hydrocarboniphaga</taxon>
    </lineage>
</organism>
<dbReference type="InterPro" id="IPR016037">
    <property type="entry name" value="DHQ_synth_AroB"/>
</dbReference>
<dbReference type="OrthoDB" id="9806583at2"/>
<dbReference type="Gene3D" id="3.40.50.1970">
    <property type="match status" value="1"/>
</dbReference>
<dbReference type="CDD" id="cd08195">
    <property type="entry name" value="DHQS"/>
    <property type="match status" value="1"/>
</dbReference>
<dbReference type="InterPro" id="IPR030963">
    <property type="entry name" value="DHQ_synth_fam"/>
</dbReference>
<dbReference type="FunFam" id="3.40.50.1970:FF:000007">
    <property type="entry name" value="Pentafunctional AROM polypeptide"/>
    <property type="match status" value="1"/>
</dbReference>
<evidence type="ECO:0000256" key="13">
    <source>
        <dbReference type="ARBA" id="ARBA00022741"/>
    </source>
</evidence>
<comment type="pathway">
    <text evidence="6 19">Metabolic intermediate biosynthesis; chorismate biosynthesis; chorismate from D-erythrose 4-phosphate and phosphoenolpyruvate: step 2/7.</text>
</comment>
<dbReference type="EC" id="4.2.3.4" evidence="8 19"/>
<dbReference type="Gene3D" id="1.20.1090.10">
    <property type="entry name" value="Dehydroquinate synthase-like - alpha domain"/>
    <property type="match status" value="1"/>
</dbReference>
<dbReference type="NCBIfam" id="TIGR01357">
    <property type="entry name" value="aroB"/>
    <property type="match status" value="1"/>
</dbReference>
<dbReference type="PIRSF" id="PIRSF001455">
    <property type="entry name" value="DHQ_synth"/>
    <property type="match status" value="1"/>
</dbReference>
<protein>
    <recommendedName>
        <fullName evidence="9 19">3-dehydroquinate synthase</fullName>
        <shortName evidence="19">DHQS</shortName>
        <ecNumber evidence="8 19">4.2.3.4</ecNumber>
    </recommendedName>
</protein>
<comment type="cofactor">
    <cofactor evidence="3">
        <name>Zn(2+)</name>
        <dbReference type="ChEBI" id="CHEBI:29105"/>
    </cofactor>
</comment>
<keyword evidence="18 19" id="KW-0170">Cobalt</keyword>
<feature type="binding site" evidence="19">
    <location>
        <position position="142"/>
    </location>
    <ligand>
        <name>NAD(+)</name>
        <dbReference type="ChEBI" id="CHEBI:57540"/>
    </ligand>
</feature>
<keyword evidence="23" id="KW-1185">Reference proteome</keyword>
<sequence length="366" mass="39092">MNNTRILKVELGARSYPIRIGRSIAGLDTAFPESAGRSLRVVTDSNVEPLYLEALLGALSLTRDQVYVVPAGEASKTWDSAGKVLDWLLESRLSRDGCLIALGGGVIGDLTGFVASIYQRGIDFIQIPTTLLAQVDSSVGGKTGVNHARGKNLIGAFHQPISVVADTDTLATLPKRELLAGLAEVIKYGMLADGLLFEWLESNLDRILSLNPNSLAEIIERCCAIKARIVGLDERETGSGPRALLNLGHTFGHAIETYTGYTEWLHGEAVATGLVLAADLSARHGWITEAVAARCTALIARAGLPVAPPKGMTAEHFRDLMGLDKKVKAGKLRLILLRGLGDAVLSSDFEQDLLDETLAAACRTTS</sequence>
<evidence type="ECO:0000256" key="11">
    <source>
        <dbReference type="ARBA" id="ARBA00022605"/>
    </source>
</evidence>
<evidence type="ECO:0000256" key="18">
    <source>
        <dbReference type="ARBA" id="ARBA00023285"/>
    </source>
</evidence>
<dbReference type="GO" id="GO:0003856">
    <property type="term" value="F:3-dehydroquinate synthase activity"/>
    <property type="evidence" value="ECO:0007669"/>
    <property type="project" value="UniProtKB-UniRule"/>
</dbReference>
<feature type="domain" description="3-dehydroquinate synthase N-terminal" evidence="20">
    <location>
        <begin position="67"/>
        <end position="178"/>
    </location>
</feature>
<feature type="binding site" evidence="19">
    <location>
        <position position="151"/>
    </location>
    <ligand>
        <name>NAD(+)</name>
        <dbReference type="ChEBI" id="CHEBI:57540"/>
    </ligand>
</feature>
<comment type="catalytic activity">
    <reaction evidence="1 19">
        <text>7-phospho-2-dehydro-3-deoxy-D-arabino-heptonate = 3-dehydroquinate + phosphate</text>
        <dbReference type="Rhea" id="RHEA:21968"/>
        <dbReference type="ChEBI" id="CHEBI:32364"/>
        <dbReference type="ChEBI" id="CHEBI:43474"/>
        <dbReference type="ChEBI" id="CHEBI:58394"/>
        <dbReference type="EC" id="4.2.3.4"/>
    </reaction>
</comment>
<evidence type="ECO:0000313" key="23">
    <source>
        <dbReference type="Proteomes" id="UP000003704"/>
    </source>
</evidence>
<dbReference type="InterPro" id="IPR050071">
    <property type="entry name" value="Dehydroquinate_synthase"/>
</dbReference>
<comment type="similarity">
    <text evidence="7 19">Belongs to the sugar phosphate cyclases superfamily. Dehydroquinate synthase family.</text>
</comment>
<dbReference type="RefSeq" id="WP_007184633.1">
    <property type="nucleotide sequence ID" value="NZ_AKGD01000001.1"/>
</dbReference>
<dbReference type="GO" id="GO:0005737">
    <property type="term" value="C:cytoplasm"/>
    <property type="evidence" value="ECO:0007669"/>
    <property type="project" value="UniProtKB-SubCell"/>
</dbReference>
<dbReference type="InterPro" id="IPR056179">
    <property type="entry name" value="DHQS_C"/>
</dbReference>
<feature type="binding site" evidence="19">
    <location>
        <begin position="129"/>
        <end position="130"/>
    </location>
    <ligand>
        <name>NAD(+)</name>
        <dbReference type="ChEBI" id="CHEBI:57540"/>
    </ligand>
</feature>
<comment type="caution">
    <text evidence="22">The sequence shown here is derived from an EMBL/GenBank/DDBJ whole genome shotgun (WGS) entry which is preliminary data.</text>
</comment>
<keyword evidence="14 19" id="KW-0862">Zinc</keyword>
<dbReference type="Pfam" id="PF24621">
    <property type="entry name" value="DHQS_C"/>
    <property type="match status" value="1"/>
</dbReference>
<feature type="binding site" evidence="19">
    <location>
        <position position="249"/>
    </location>
    <ligand>
        <name>Zn(2+)</name>
        <dbReference type="ChEBI" id="CHEBI:29105"/>
    </ligand>
</feature>
<evidence type="ECO:0000256" key="9">
    <source>
        <dbReference type="ARBA" id="ARBA00017684"/>
    </source>
</evidence>
<comment type="cofactor">
    <cofactor evidence="19">
        <name>Co(2+)</name>
        <dbReference type="ChEBI" id="CHEBI:48828"/>
    </cofactor>
    <cofactor evidence="19">
        <name>Zn(2+)</name>
        <dbReference type="ChEBI" id="CHEBI:29105"/>
    </cofactor>
    <text evidence="19">Binds 1 divalent metal cation per subunit. Can use either Co(2+) or Zn(2+).</text>
</comment>
<feature type="binding site" evidence="19">
    <location>
        <begin position="169"/>
        <end position="172"/>
    </location>
    <ligand>
        <name>NAD(+)</name>
        <dbReference type="ChEBI" id="CHEBI:57540"/>
    </ligand>
</feature>
<dbReference type="PATRIC" id="fig|1172194.4.peg.1625"/>
<evidence type="ECO:0000256" key="4">
    <source>
        <dbReference type="ARBA" id="ARBA00003485"/>
    </source>
</evidence>
<keyword evidence="16 19" id="KW-0057">Aromatic amino acid biosynthesis</keyword>
<accession>I7ZII8</accession>
<dbReference type="EMBL" id="AKGD01000001">
    <property type="protein sequence ID" value="EIT71547.1"/>
    <property type="molecule type" value="Genomic_DNA"/>
</dbReference>
<feature type="binding site" evidence="19">
    <location>
        <position position="184"/>
    </location>
    <ligand>
        <name>Zn(2+)</name>
        <dbReference type="ChEBI" id="CHEBI:29105"/>
    </ligand>
</feature>
<dbReference type="GO" id="GO:0008652">
    <property type="term" value="P:amino acid biosynthetic process"/>
    <property type="evidence" value="ECO:0007669"/>
    <property type="project" value="UniProtKB-KW"/>
</dbReference>
<dbReference type="Proteomes" id="UP000003704">
    <property type="component" value="Unassembled WGS sequence"/>
</dbReference>
<evidence type="ECO:0000256" key="15">
    <source>
        <dbReference type="ARBA" id="ARBA00023027"/>
    </source>
</evidence>
<dbReference type="UniPathway" id="UPA00053">
    <property type="reaction ID" value="UER00085"/>
</dbReference>
<keyword evidence="15 19" id="KW-0520">NAD</keyword>
<evidence type="ECO:0000256" key="16">
    <source>
        <dbReference type="ARBA" id="ARBA00023141"/>
    </source>
</evidence>
<evidence type="ECO:0000256" key="2">
    <source>
        <dbReference type="ARBA" id="ARBA00001911"/>
    </source>
</evidence>
<evidence type="ECO:0000256" key="19">
    <source>
        <dbReference type="HAMAP-Rule" id="MF_00110"/>
    </source>
</evidence>
<name>I7ZII8_9GAMM</name>
<feature type="binding site" evidence="19">
    <location>
        <begin position="105"/>
        <end position="109"/>
    </location>
    <ligand>
        <name>NAD(+)</name>
        <dbReference type="ChEBI" id="CHEBI:57540"/>
    </ligand>
</feature>
<gene>
    <name evidence="19" type="primary">aroB</name>
    <name evidence="22" type="ORF">WQQ_16840</name>
</gene>
<dbReference type="STRING" id="1172194.WQQ_16840"/>
<dbReference type="InterPro" id="IPR030960">
    <property type="entry name" value="DHQS/DOIS_N"/>
</dbReference>